<dbReference type="SUPFAM" id="SSF51735">
    <property type="entry name" value="NAD(P)-binding Rossmann-fold domains"/>
    <property type="match status" value="1"/>
</dbReference>
<dbReference type="Proteomes" id="UP001595660">
    <property type="component" value="Unassembled WGS sequence"/>
</dbReference>
<feature type="domain" description="GFO/IDH/MocA-like oxidoreductase" evidence="2">
    <location>
        <begin position="154"/>
        <end position="226"/>
    </location>
</feature>
<dbReference type="Pfam" id="PF01408">
    <property type="entry name" value="GFO_IDH_MocA"/>
    <property type="match status" value="1"/>
</dbReference>
<dbReference type="EMBL" id="JBHRWN010000002">
    <property type="protein sequence ID" value="MFC3476455.1"/>
    <property type="molecule type" value="Genomic_DNA"/>
</dbReference>
<evidence type="ECO:0000313" key="4">
    <source>
        <dbReference type="Proteomes" id="UP001595660"/>
    </source>
</evidence>
<dbReference type="PANTHER" id="PTHR43377">
    <property type="entry name" value="BILIVERDIN REDUCTASE A"/>
    <property type="match status" value="1"/>
</dbReference>
<accession>A0ABD5NB01</accession>
<feature type="domain" description="Gfo/Idh/MocA-like oxidoreductase N-terminal" evidence="1">
    <location>
        <begin position="7"/>
        <end position="121"/>
    </location>
</feature>
<keyword evidence="4" id="KW-1185">Reference proteome</keyword>
<dbReference type="InterPro" id="IPR036291">
    <property type="entry name" value="NAD(P)-bd_dom_sf"/>
</dbReference>
<evidence type="ECO:0000313" key="3">
    <source>
        <dbReference type="EMBL" id="MFC3476455.1"/>
    </source>
</evidence>
<protein>
    <submittedName>
        <fullName evidence="3">Gfo/Idh/MocA family oxidoreductase</fullName>
    </submittedName>
</protein>
<comment type="caution">
    <text evidence="3">The sequence shown here is derived from an EMBL/GenBank/DDBJ whole genome shotgun (WGS) entry which is preliminary data.</text>
</comment>
<organism evidence="3 4">
    <name type="scientific">Halobacterium litoreum</name>
    <dbReference type="NCBI Taxonomy" id="2039234"/>
    <lineage>
        <taxon>Archaea</taxon>
        <taxon>Methanobacteriati</taxon>
        <taxon>Methanobacteriota</taxon>
        <taxon>Stenosarchaea group</taxon>
        <taxon>Halobacteria</taxon>
        <taxon>Halobacteriales</taxon>
        <taxon>Halobacteriaceae</taxon>
        <taxon>Halobacterium</taxon>
    </lineage>
</organism>
<dbReference type="InterPro" id="IPR055170">
    <property type="entry name" value="GFO_IDH_MocA-like_dom"/>
</dbReference>
<dbReference type="InterPro" id="IPR000683">
    <property type="entry name" value="Gfo/Idh/MocA-like_OxRdtase_N"/>
</dbReference>
<dbReference type="InterPro" id="IPR051450">
    <property type="entry name" value="Gfo/Idh/MocA_Oxidoreductases"/>
</dbReference>
<dbReference type="GeneID" id="69117637"/>
<dbReference type="Gene3D" id="3.40.50.720">
    <property type="entry name" value="NAD(P)-binding Rossmann-like Domain"/>
    <property type="match status" value="1"/>
</dbReference>
<dbReference type="PANTHER" id="PTHR43377:SF1">
    <property type="entry name" value="BILIVERDIN REDUCTASE A"/>
    <property type="match status" value="1"/>
</dbReference>
<dbReference type="Pfam" id="PF22725">
    <property type="entry name" value="GFO_IDH_MocA_C3"/>
    <property type="match status" value="1"/>
</dbReference>
<reference evidence="3 4" key="1">
    <citation type="journal article" date="2019" name="Int. J. Syst. Evol. Microbiol.">
        <title>The Global Catalogue of Microorganisms (GCM) 10K type strain sequencing project: providing services to taxonomists for standard genome sequencing and annotation.</title>
        <authorList>
            <consortium name="The Broad Institute Genomics Platform"/>
            <consortium name="The Broad Institute Genome Sequencing Center for Infectious Disease"/>
            <person name="Wu L."/>
            <person name="Ma J."/>
        </authorList>
    </citation>
    <scope>NUCLEOTIDE SEQUENCE [LARGE SCALE GENOMIC DNA]</scope>
    <source>
        <strain evidence="3 4">CGMCC 1.12562</strain>
    </source>
</reference>
<proteinExistence type="predicted"/>
<dbReference type="SUPFAM" id="SSF55347">
    <property type="entry name" value="Glyceraldehyde-3-phosphate dehydrogenase-like, C-terminal domain"/>
    <property type="match status" value="1"/>
</dbReference>
<name>A0ABD5NB01_9EURY</name>
<evidence type="ECO:0000259" key="1">
    <source>
        <dbReference type="Pfam" id="PF01408"/>
    </source>
</evidence>
<sequence>MTDAPLSVGVIGVGSMGRNHVRVYRELAETDLVGVADADREAAERVAGEYGTEAFATGDLLSRVDAVSVAVPTSAHAPLVADAIDAGVHVLVEKPFVADPEEGRALADAARDAGVTLQVGHVERFNPAVRTLASILPGLDVIAVTAERLGPPVDRDLDASVVSDLMIHDIDVACAMLDADPISVSASGTADGEYATAHCSFEGGVVASLTASRVTQQKVRRFAVTARECRVTVDYLDQSVEIHRSSTPEYVATNGDLRHRTESVVERPLVENGEPLKHELASFADAARNGTDPVVTAEDGVRAVELASCIEGLVATRDTAEVWT</sequence>
<evidence type="ECO:0000259" key="2">
    <source>
        <dbReference type="Pfam" id="PF22725"/>
    </source>
</evidence>
<dbReference type="RefSeq" id="WP_232572396.1">
    <property type="nucleotide sequence ID" value="NZ_CP089466.1"/>
</dbReference>
<dbReference type="AlphaFoldDB" id="A0ABD5NB01"/>
<gene>
    <name evidence="3" type="ORF">ACFOKC_01815</name>
</gene>
<dbReference type="Gene3D" id="3.30.360.10">
    <property type="entry name" value="Dihydrodipicolinate Reductase, domain 2"/>
    <property type="match status" value="1"/>
</dbReference>